<proteinExistence type="predicted"/>
<name>A0ABD3GEV9_9MARC</name>
<gene>
    <name evidence="1" type="ORF">R1sor_020686</name>
</gene>
<evidence type="ECO:0000313" key="1">
    <source>
        <dbReference type="EMBL" id="KAL3677730.1"/>
    </source>
</evidence>
<keyword evidence="2" id="KW-1185">Reference proteome</keyword>
<evidence type="ECO:0000313" key="2">
    <source>
        <dbReference type="Proteomes" id="UP001633002"/>
    </source>
</evidence>
<sequence length="172" mass="19196">MPHMSRLRAELLWKSCIAHELVTKATSLKPVVKQEDMDMDMDINAEMEPHSDNGEDMDIVELDKVLQPGDDVELLLQDLLDAGYNVAKNPSTVGTKQSRKTEIPAVDLDDLDADALGMDLMLKDLLFAGNKLESKRKTTRMDVCDVQPLPAYIPLCRSSAASDLQKEWPLSE</sequence>
<organism evidence="1 2">
    <name type="scientific">Riccia sorocarpa</name>
    <dbReference type="NCBI Taxonomy" id="122646"/>
    <lineage>
        <taxon>Eukaryota</taxon>
        <taxon>Viridiplantae</taxon>
        <taxon>Streptophyta</taxon>
        <taxon>Embryophyta</taxon>
        <taxon>Marchantiophyta</taxon>
        <taxon>Marchantiopsida</taxon>
        <taxon>Marchantiidae</taxon>
        <taxon>Marchantiales</taxon>
        <taxon>Ricciaceae</taxon>
        <taxon>Riccia</taxon>
    </lineage>
</organism>
<comment type="caution">
    <text evidence="1">The sequence shown here is derived from an EMBL/GenBank/DDBJ whole genome shotgun (WGS) entry which is preliminary data.</text>
</comment>
<dbReference type="Proteomes" id="UP001633002">
    <property type="component" value="Unassembled WGS sequence"/>
</dbReference>
<accession>A0ABD3GEV9</accession>
<reference evidence="1 2" key="1">
    <citation type="submission" date="2024-09" db="EMBL/GenBank/DDBJ databases">
        <title>Chromosome-scale assembly of Riccia sorocarpa.</title>
        <authorList>
            <person name="Paukszto L."/>
        </authorList>
    </citation>
    <scope>NUCLEOTIDE SEQUENCE [LARGE SCALE GENOMIC DNA]</scope>
    <source>
        <strain evidence="1">LP-2024</strain>
        <tissue evidence="1">Aerial parts of the thallus</tissue>
    </source>
</reference>
<dbReference type="EMBL" id="JBJQOH010000007">
    <property type="protein sequence ID" value="KAL3677730.1"/>
    <property type="molecule type" value="Genomic_DNA"/>
</dbReference>
<dbReference type="AlphaFoldDB" id="A0ABD3GEV9"/>
<protein>
    <submittedName>
        <fullName evidence="1">Uncharacterized protein</fullName>
    </submittedName>
</protein>